<dbReference type="GO" id="GO:0006508">
    <property type="term" value="P:proteolysis"/>
    <property type="evidence" value="ECO:0007669"/>
    <property type="project" value="UniProtKB-KW"/>
</dbReference>
<dbReference type="AlphaFoldDB" id="A0A975W926"/>
<keyword evidence="4" id="KW-1185">Reference proteome</keyword>
<keyword evidence="3" id="KW-0645">Protease</keyword>
<dbReference type="InterPro" id="IPR006286">
    <property type="entry name" value="C56_PfpI-like"/>
</dbReference>
<dbReference type="InterPro" id="IPR029062">
    <property type="entry name" value="Class_I_gatase-like"/>
</dbReference>
<reference evidence="3 4" key="1">
    <citation type="submission" date="2016-10" db="EMBL/GenBank/DDBJ databases">
        <authorList>
            <person name="Varghese N."/>
            <person name="Submissions S."/>
        </authorList>
    </citation>
    <scope>NUCLEOTIDE SEQUENCE [LARGE SCALE GENOMIC DNA]</scope>
    <source>
        <strain evidence="3 4">FF3</strain>
    </source>
</reference>
<evidence type="ECO:0000313" key="4">
    <source>
        <dbReference type="Proteomes" id="UP000182932"/>
    </source>
</evidence>
<dbReference type="Proteomes" id="UP000182932">
    <property type="component" value="Unassembled WGS sequence"/>
</dbReference>
<name>A0A975W926_9RHOB</name>
<dbReference type="NCBIfam" id="TIGR01382">
    <property type="entry name" value="PfpI"/>
    <property type="match status" value="1"/>
</dbReference>
<dbReference type="Pfam" id="PF01965">
    <property type="entry name" value="DJ-1_PfpI"/>
    <property type="match status" value="1"/>
</dbReference>
<feature type="domain" description="DJ-1/PfpI" evidence="2">
    <location>
        <begin position="8"/>
        <end position="175"/>
    </location>
</feature>
<evidence type="ECO:0000313" key="3">
    <source>
        <dbReference type="EMBL" id="SEJ24932.1"/>
    </source>
</evidence>
<organism evidence="3 4">
    <name type="scientific">Marinovum algicola</name>
    <dbReference type="NCBI Taxonomy" id="42444"/>
    <lineage>
        <taxon>Bacteria</taxon>
        <taxon>Pseudomonadati</taxon>
        <taxon>Pseudomonadota</taxon>
        <taxon>Alphaproteobacteria</taxon>
        <taxon>Rhodobacterales</taxon>
        <taxon>Roseobacteraceae</taxon>
        <taxon>Marinovum</taxon>
    </lineage>
</organism>
<dbReference type="Gene3D" id="3.40.50.880">
    <property type="match status" value="1"/>
</dbReference>
<dbReference type="PANTHER" id="PTHR42733:SF12">
    <property type="entry name" value="PROTEINASE"/>
    <property type="match status" value="1"/>
</dbReference>
<dbReference type="PROSITE" id="PS51276">
    <property type="entry name" value="PEPTIDASE_C56_PFPI"/>
    <property type="match status" value="1"/>
</dbReference>
<sequence>MPKIENARILVVATHGFEQSELEFPRDQLRVKGAKVDVATLDGKAITGWEGTDWGREAEADLRIVEAKAEDYDAIVLPGGQINPDLLRVEADAISLIKAFYAKGKVVAAVCHAPWLLVEAGLVKGRQVTSYPSIRTDVENAGGLWQDKEVVADLGLVTSRKPEDLKAFVSKIVEEIEEGRHDRQAA</sequence>
<gene>
    <name evidence="3" type="ORF">SAMN04487940_104181</name>
</gene>
<dbReference type="PANTHER" id="PTHR42733">
    <property type="entry name" value="DJ-1 PROTEIN"/>
    <property type="match status" value="1"/>
</dbReference>
<dbReference type="GO" id="GO:0008233">
    <property type="term" value="F:peptidase activity"/>
    <property type="evidence" value="ECO:0007669"/>
    <property type="project" value="UniProtKB-KW"/>
</dbReference>
<dbReference type="CDD" id="cd03134">
    <property type="entry name" value="GATase1_PfpI_like"/>
    <property type="match status" value="1"/>
</dbReference>
<comment type="similarity">
    <text evidence="1">Belongs to the peptidase C56 family.</text>
</comment>
<dbReference type="InterPro" id="IPR002818">
    <property type="entry name" value="DJ-1/PfpI"/>
</dbReference>
<dbReference type="RefSeq" id="WP_074835991.1">
    <property type="nucleotide sequence ID" value="NZ_CATLQZ010000012.1"/>
</dbReference>
<dbReference type="EMBL" id="FNYY01000004">
    <property type="protein sequence ID" value="SEJ24932.1"/>
    <property type="molecule type" value="Genomic_DNA"/>
</dbReference>
<protein>
    <submittedName>
        <fullName evidence="3">Protease I</fullName>
    </submittedName>
</protein>
<evidence type="ECO:0000256" key="1">
    <source>
        <dbReference type="ARBA" id="ARBA00008542"/>
    </source>
</evidence>
<dbReference type="SUPFAM" id="SSF52317">
    <property type="entry name" value="Class I glutamine amidotransferase-like"/>
    <property type="match status" value="1"/>
</dbReference>
<accession>A0A975W926</accession>
<evidence type="ECO:0000259" key="2">
    <source>
        <dbReference type="Pfam" id="PF01965"/>
    </source>
</evidence>
<keyword evidence="3" id="KW-0378">Hydrolase</keyword>
<proteinExistence type="inferred from homology"/>
<comment type="caution">
    <text evidence="3">The sequence shown here is derived from an EMBL/GenBank/DDBJ whole genome shotgun (WGS) entry which is preliminary data.</text>
</comment>
<dbReference type="GeneID" id="80817870"/>